<evidence type="ECO:0008006" key="3">
    <source>
        <dbReference type="Google" id="ProtNLM"/>
    </source>
</evidence>
<evidence type="ECO:0000313" key="2">
    <source>
        <dbReference type="Proteomes" id="UP000244912"/>
    </source>
</evidence>
<reference evidence="1 2" key="1">
    <citation type="submission" date="2018-03" db="EMBL/GenBank/DDBJ databases">
        <authorList>
            <person name="Keele B.F."/>
        </authorList>
    </citation>
    <scope>NUCLEOTIDE SEQUENCE [LARGE SCALE GENOMIC DNA]</scope>
    <source>
        <strain evidence="1 2">CECT 8504</strain>
    </source>
</reference>
<keyword evidence="2" id="KW-1185">Reference proteome</keyword>
<dbReference type="AlphaFoldDB" id="A0A2R8C0V5"/>
<protein>
    <recommendedName>
        <fullName evidence="3">Acyl-CoA dehydrogenase</fullName>
    </recommendedName>
</protein>
<dbReference type="InterPro" id="IPR046373">
    <property type="entry name" value="Acyl-CoA_Oxase/DH_mid-dom_sf"/>
</dbReference>
<accession>A0A2R8C0V5</accession>
<dbReference type="SUPFAM" id="SSF56645">
    <property type="entry name" value="Acyl-CoA dehydrogenase NM domain-like"/>
    <property type="match status" value="1"/>
</dbReference>
<name>A0A2R8C0V5_9RHOB</name>
<dbReference type="EMBL" id="ONZF01000014">
    <property type="protein sequence ID" value="SPJ26065.1"/>
    <property type="molecule type" value="Genomic_DNA"/>
</dbReference>
<dbReference type="Proteomes" id="UP000244912">
    <property type="component" value="Unassembled WGS sequence"/>
</dbReference>
<gene>
    <name evidence="1" type="ORF">PAA8504_03921</name>
</gene>
<dbReference type="InterPro" id="IPR009100">
    <property type="entry name" value="AcylCoA_DH/oxidase_NM_dom_sf"/>
</dbReference>
<sequence length="341" mass="35775">MGNQMPFHSRDQILGTLRKRAADEDAGASLYTSITNVLASGVLDDDRPVELARTLVALAEANLPVARLAEGHVNARQLLDLHAPSVVPDGAILGIWGADGDDPVKAAGDQLSGCKRYASGLGVVTHALVTVAHGDTSRLALVEANDPARCRPECWDMLGMRATVSGEFDVTGLRPSWIGAPGAYHAEPTFVGGVWRIAALQLGGTMGLLGATRDYLAGLGRLDADAQVARLAGPLARALAAFGLVERSAKVAQGKEGAVDPDRSVALSIQARLLTEDLAQDTIAAVERSVGLPHFAQGSETGRMARDLATYCRQVARDAMELRAGRTLLGRTGPLSGIWHG</sequence>
<proteinExistence type="predicted"/>
<dbReference type="Gene3D" id="2.40.110.10">
    <property type="entry name" value="Butyryl-CoA Dehydrogenase, subunit A, domain 2"/>
    <property type="match status" value="1"/>
</dbReference>
<evidence type="ECO:0000313" key="1">
    <source>
        <dbReference type="EMBL" id="SPJ26065.1"/>
    </source>
</evidence>
<organism evidence="1 2">
    <name type="scientific">Palleronia abyssalis</name>
    <dbReference type="NCBI Taxonomy" id="1501240"/>
    <lineage>
        <taxon>Bacteria</taxon>
        <taxon>Pseudomonadati</taxon>
        <taxon>Pseudomonadota</taxon>
        <taxon>Alphaproteobacteria</taxon>
        <taxon>Rhodobacterales</taxon>
        <taxon>Roseobacteraceae</taxon>
        <taxon>Palleronia</taxon>
    </lineage>
</organism>
<dbReference type="GO" id="GO:0016627">
    <property type="term" value="F:oxidoreductase activity, acting on the CH-CH group of donors"/>
    <property type="evidence" value="ECO:0007669"/>
    <property type="project" value="InterPro"/>
</dbReference>